<accession>A0A9Q3BGM1</accession>
<sequence>MSFITSHQNLAWLFISLVGSHTGVYASSSSLSSIFEAGLPHGSLSFQGHNNTICPTPGYVVNSTKTSLFESRHMMYKYDQVYISPAPETVENPSLGGFTKQSCYPHPELGIENYCVYANPTFNDNRGMVLFIRPSYLKVKLEEFSIFKPDSTLLTATERKNFPYTLQRMPSKGGLGAVANQNLQVGDLVVSDYSLVVVYAHMRKYSDEFWTEVFKFMVDLLPLKGRELFARQHGVGNTEATWIFSAFQRNVFSSPQDDGTTGGFAFVPEPACSLSTTEAEASDSRLKTIHELDDTLTTWEEASLSVSPPTPEMAEHLIDLYKLEKLDILLELPHTIAALAYNSFGFTHEARKHAALAISYGSHTHAANWLDGTTHLDIISQPEKHWSYRIRTLPADLHPRVELKQ</sequence>
<dbReference type="PANTHER" id="PTHR47332:SF6">
    <property type="entry name" value="SET DOMAIN-CONTAINING PROTEIN"/>
    <property type="match status" value="1"/>
</dbReference>
<evidence type="ECO:0000256" key="1">
    <source>
        <dbReference type="SAM" id="SignalP"/>
    </source>
</evidence>
<keyword evidence="1" id="KW-0732">Signal</keyword>
<gene>
    <name evidence="2" type="ORF">O181_004458</name>
</gene>
<dbReference type="OrthoDB" id="265717at2759"/>
<protein>
    <submittedName>
        <fullName evidence="2">Uncharacterized protein</fullName>
    </submittedName>
</protein>
<dbReference type="InterPro" id="IPR053185">
    <property type="entry name" value="SET_domain_protein"/>
</dbReference>
<name>A0A9Q3BGM1_9BASI</name>
<dbReference type="Proteomes" id="UP000765509">
    <property type="component" value="Unassembled WGS sequence"/>
</dbReference>
<feature type="signal peptide" evidence="1">
    <location>
        <begin position="1"/>
        <end position="26"/>
    </location>
</feature>
<dbReference type="EMBL" id="AVOT02000868">
    <property type="protein sequence ID" value="MBW0464743.1"/>
    <property type="molecule type" value="Genomic_DNA"/>
</dbReference>
<evidence type="ECO:0000313" key="2">
    <source>
        <dbReference type="EMBL" id="MBW0464743.1"/>
    </source>
</evidence>
<dbReference type="PANTHER" id="PTHR47332">
    <property type="entry name" value="SET DOMAIN-CONTAINING PROTEIN 5"/>
    <property type="match status" value="1"/>
</dbReference>
<keyword evidence="3" id="KW-1185">Reference proteome</keyword>
<dbReference type="AlphaFoldDB" id="A0A9Q3BGM1"/>
<proteinExistence type="predicted"/>
<feature type="chain" id="PRO_5040112419" evidence="1">
    <location>
        <begin position="27"/>
        <end position="405"/>
    </location>
</feature>
<organism evidence="2 3">
    <name type="scientific">Austropuccinia psidii MF-1</name>
    <dbReference type="NCBI Taxonomy" id="1389203"/>
    <lineage>
        <taxon>Eukaryota</taxon>
        <taxon>Fungi</taxon>
        <taxon>Dikarya</taxon>
        <taxon>Basidiomycota</taxon>
        <taxon>Pucciniomycotina</taxon>
        <taxon>Pucciniomycetes</taxon>
        <taxon>Pucciniales</taxon>
        <taxon>Sphaerophragmiaceae</taxon>
        <taxon>Austropuccinia</taxon>
    </lineage>
</organism>
<reference evidence="2" key="1">
    <citation type="submission" date="2021-03" db="EMBL/GenBank/DDBJ databases">
        <title>Draft genome sequence of rust myrtle Austropuccinia psidii MF-1, a brazilian biotype.</title>
        <authorList>
            <person name="Quecine M.C."/>
            <person name="Pachon D.M.R."/>
            <person name="Bonatelli M.L."/>
            <person name="Correr F.H."/>
            <person name="Franceschini L.M."/>
            <person name="Leite T.F."/>
            <person name="Margarido G.R.A."/>
            <person name="Almeida C.A."/>
            <person name="Ferrarezi J.A."/>
            <person name="Labate C.A."/>
        </authorList>
    </citation>
    <scope>NUCLEOTIDE SEQUENCE</scope>
    <source>
        <strain evidence="2">MF-1</strain>
    </source>
</reference>
<evidence type="ECO:0000313" key="3">
    <source>
        <dbReference type="Proteomes" id="UP000765509"/>
    </source>
</evidence>
<comment type="caution">
    <text evidence="2">The sequence shown here is derived from an EMBL/GenBank/DDBJ whole genome shotgun (WGS) entry which is preliminary data.</text>
</comment>